<gene>
    <name evidence="1" type="ORF">F5878DRAFT_618210</name>
</gene>
<reference evidence="1" key="1">
    <citation type="submission" date="2022-08" db="EMBL/GenBank/DDBJ databases">
        <authorList>
            <consortium name="DOE Joint Genome Institute"/>
            <person name="Min B."/>
            <person name="Riley R."/>
            <person name="Sierra-Patev S."/>
            <person name="Naranjo-Ortiz M."/>
            <person name="Looney B."/>
            <person name="Konkel Z."/>
            <person name="Slot J.C."/>
            <person name="Sakamoto Y."/>
            <person name="Steenwyk J.L."/>
            <person name="Rokas A."/>
            <person name="Carro J."/>
            <person name="Camarero S."/>
            <person name="Ferreira P."/>
            <person name="Molpeceres G."/>
            <person name="Ruiz-Duenas F.J."/>
            <person name="Serrano A."/>
            <person name="Henrissat B."/>
            <person name="Drula E."/>
            <person name="Hughes K.W."/>
            <person name="Mata J.L."/>
            <person name="Ishikawa N.K."/>
            <person name="Vargas-Isla R."/>
            <person name="Ushijima S."/>
            <person name="Smith C.A."/>
            <person name="Ahrendt S."/>
            <person name="Andreopoulos W."/>
            <person name="He G."/>
            <person name="Labutti K."/>
            <person name="Lipzen A."/>
            <person name="Ng V."/>
            <person name="Sandor L."/>
            <person name="Barry K."/>
            <person name="Martinez A.T."/>
            <person name="Xiao Y."/>
            <person name="Gibbons J.G."/>
            <person name="Terashima K."/>
            <person name="Hibbett D.S."/>
            <person name="Grigoriev I.V."/>
        </authorList>
    </citation>
    <scope>NUCLEOTIDE SEQUENCE</scope>
    <source>
        <strain evidence="1">TFB9207</strain>
    </source>
</reference>
<accession>A0AA38P9N6</accession>
<dbReference type="AlphaFoldDB" id="A0AA38P9N6"/>
<name>A0AA38P9N6_9AGAR</name>
<comment type="caution">
    <text evidence="1">The sequence shown here is derived from an EMBL/GenBank/DDBJ whole genome shotgun (WGS) entry which is preliminary data.</text>
</comment>
<dbReference type="EMBL" id="MU806159">
    <property type="protein sequence ID" value="KAJ3838865.1"/>
    <property type="molecule type" value="Genomic_DNA"/>
</dbReference>
<organism evidence="1 2">
    <name type="scientific">Lentinula raphanica</name>
    <dbReference type="NCBI Taxonomy" id="153919"/>
    <lineage>
        <taxon>Eukaryota</taxon>
        <taxon>Fungi</taxon>
        <taxon>Dikarya</taxon>
        <taxon>Basidiomycota</taxon>
        <taxon>Agaricomycotina</taxon>
        <taxon>Agaricomycetes</taxon>
        <taxon>Agaricomycetidae</taxon>
        <taxon>Agaricales</taxon>
        <taxon>Marasmiineae</taxon>
        <taxon>Omphalotaceae</taxon>
        <taxon>Lentinula</taxon>
    </lineage>
</organism>
<dbReference type="Proteomes" id="UP001163846">
    <property type="component" value="Unassembled WGS sequence"/>
</dbReference>
<evidence type="ECO:0000313" key="1">
    <source>
        <dbReference type="EMBL" id="KAJ3838865.1"/>
    </source>
</evidence>
<keyword evidence="2" id="KW-1185">Reference proteome</keyword>
<proteinExistence type="predicted"/>
<sequence>MYVLVDLSISHSIIEIQFGSIQITVQMLFLPTSDIFLSVPRLVLLYMAATVGMRTILASPVPTGTQVGVTEGTQVTQGPEGTPIYLVLVDRDIDRRAFVGFGTKPDETIVGLKYDGDLPPGRIQHSNVVGEPSFMKLIDLKPDTSRLDRPLKRVSIGFTLLTNQEDVKSVAEKAMEKTEVKSLGFEQGSDIGYGIHFVINLMMNKDAKTQIDVNAFQKQVDKICKCSAAHKHCMGLAERRKLIDNVMDAILKTAARVPELDGLPVKEYRFYK</sequence>
<protein>
    <submittedName>
        <fullName evidence="1">Uncharacterized protein</fullName>
    </submittedName>
</protein>
<evidence type="ECO:0000313" key="2">
    <source>
        <dbReference type="Proteomes" id="UP001163846"/>
    </source>
</evidence>